<feature type="domain" description="Transcription factor zinc-finger" evidence="1">
    <location>
        <begin position="74"/>
        <end position="114"/>
    </location>
</feature>
<comment type="caution">
    <text evidence="2">The sequence shown here is derived from an EMBL/GenBank/DDBJ whole genome shotgun (WGS) entry which is preliminary data.</text>
</comment>
<accession>A0A7W5E0Z3</accession>
<dbReference type="AlphaFoldDB" id="A0A7W5E0Z3"/>
<dbReference type="EMBL" id="JACHXU010000013">
    <property type="protein sequence ID" value="MBB3208095.1"/>
    <property type="molecule type" value="Genomic_DNA"/>
</dbReference>
<gene>
    <name evidence="2" type="ORF">FHS27_003922</name>
</gene>
<dbReference type="Proteomes" id="UP000536179">
    <property type="component" value="Unassembled WGS sequence"/>
</dbReference>
<organism evidence="2 3">
    <name type="scientific">Aporhodopirellula rubra</name>
    <dbReference type="NCBI Taxonomy" id="980271"/>
    <lineage>
        <taxon>Bacteria</taxon>
        <taxon>Pseudomonadati</taxon>
        <taxon>Planctomycetota</taxon>
        <taxon>Planctomycetia</taxon>
        <taxon>Pirellulales</taxon>
        <taxon>Pirellulaceae</taxon>
        <taxon>Aporhodopirellula</taxon>
    </lineage>
</organism>
<name>A0A7W5E0Z3_9BACT</name>
<feature type="domain" description="Transcription factor zinc-finger" evidence="1">
    <location>
        <begin position="2"/>
        <end position="40"/>
    </location>
</feature>
<sequence>MQCPRDGATLVSTKYEGEIVVDQCPSCGGVWLDSGELQALQQLVERDHKTHLRRIDIIARAYEFARQKTRAEITCPKCGGRMESGEYVYCSQIMIDRCVDCSGVWLDKGELAALEQFFEEAGLQEQEEKDLNLRHSFFASLFDR</sequence>
<evidence type="ECO:0000259" key="1">
    <source>
        <dbReference type="Pfam" id="PF13453"/>
    </source>
</evidence>
<dbReference type="Pfam" id="PF13453">
    <property type="entry name" value="Zn_ribbon_TFIIB"/>
    <property type="match status" value="2"/>
</dbReference>
<dbReference type="InterPro" id="IPR027392">
    <property type="entry name" value="TF_Znf"/>
</dbReference>
<proteinExistence type="predicted"/>
<evidence type="ECO:0000313" key="2">
    <source>
        <dbReference type="EMBL" id="MBB3208095.1"/>
    </source>
</evidence>
<protein>
    <recommendedName>
        <fullName evidence="1">Transcription factor zinc-finger domain-containing protein</fullName>
    </recommendedName>
</protein>
<dbReference type="RefSeq" id="WP_184306323.1">
    <property type="nucleotide sequence ID" value="NZ_JACHXU010000013.1"/>
</dbReference>
<reference evidence="2 3" key="1">
    <citation type="submission" date="2020-08" db="EMBL/GenBank/DDBJ databases">
        <title>Genomic Encyclopedia of Type Strains, Phase III (KMG-III): the genomes of soil and plant-associated and newly described type strains.</title>
        <authorList>
            <person name="Whitman W."/>
        </authorList>
    </citation>
    <scope>NUCLEOTIDE SEQUENCE [LARGE SCALE GENOMIC DNA]</scope>
    <source>
        <strain evidence="2 3">CECT 8075</strain>
    </source>
</reference>
<keyword evidence="3" id="KW-1185">Reference proteome</keyword>
<evidence type="ECO:0000313" key="3">
    <source>
        <dbReference type="Proteomes" id="UP000536179"/>
    </source>
</evidence>